<dbReference type="PANTHER" id="PTHR43343:SF3">
    <property type="entry name" value="PROTEASE DO-LIKE 8, CHLOROPLASTIC"/>
    <property type="match status" value="1"/>
</dbReference>
<keyword evidence="6" id="KW-0472">Membrane</keyword>
<dbReference type="Proteomes" id="UP001596028">
    <property type="component" value="Unassembled WGS sequence"/>
</dbReference>
<dbReference type="PANTHER" id="PTHR43343">
    <property type="entry name" value="PEPTIDASE S12"/>
    <property type="match status" value="1"/>
</dbReference>
<organism evidence="7 8">
    <name type="scientific">Cohnella hongkongensis</name>
    <dbReference type="NCBI Taxonomy" id="178337"/>
    <lineage>
        <taxon>Bacteria</taxon>
        <taxon>Bacillati</taxon>
        <taxon>Bacillota</taxon>
        <taxon>Bacilli</taxon>
        <taxon>Bacillales</taxon>
        <taxon>Paenibacillaceae</taxon>
        <taxon>Cohnella</taxon>
    </lineage>
</organism>
<dbReference type="GO" id="GO:0008233">
    <property type="term" value="F:peptidase activity"/>
    <property type="evidence" value="ECO:0007669"/>
    <property type="project" value="UniProtKB-KW"/>
</dbReference>
<evidence type="ECO:0000313" key="7">
    <source>
        <dbReference type="EMBL" id="MFC4597324.1"/>
    </source>
</evidence>
<keyword evidence="3 7" id="KW-0378">Hydrolase</keyword>
<dbReference type="InterPro" id="IPR009003">
    <property type="entry name" value="Peptidase_S1_PA"/>
</dbReference>
<comment type="caution">
    <text evidence="7">The sequence shown here is derived from an EMBL/GenBank/DDBJ whole genome shotgun (WGS) entry which is preliminary data.</text>
</comment>
<dbReference type="InterPro" id="IPR043504">
    <property type="entry name" value="Peptidase_S1_PA_chymotrypsin"/>
</dbReference>
<evidence type="ECO:0000256" key="2">
    <source>
        <dbReference type="ARBA" id="ARBA00022670"/>
    </source>
</evidence>
<proteinExistence type="inferred from homology"/>
<evidence type="ECO:0000256" key="4">
    <source>
        <dbReference type="ARBA" id="ARBA00022825"/>
    </source>
</evidence>
<sequence>MDKKPYDDPETEDWEWEEDEEESAEAQQAAAARRRKIRNVVVSLLVLALIGNVLAFWPQIYNSATLPFLFKSKELSTRENVQSYKEAVVLVSTDKGKGTGFHVDGGYIVTNHHVIEGGAYTAVKFPGNDRAFEAELAGSDPELDIAVLKVDAGEYELPSISVEREWKPGEHVYIIGNPLYFTQIVQEGTVQNLLPIQGRDKPALAIDAPVFKGNSGSPVINGEGNAIAVVYATTELAGEDGAGRTVGLAVPLADLGGLLNTIGY</sequence>
<dbReference type="EMBL" id="JBHSEP010000002">
    <property type="protein sequence ID" value="MFC4597324.1"/>
    <property type="molecule type" value="Genomic_DNA"/>
</dbReference>
<evidence type="ECO:0000256" key="1">
    <source>
        <dbReference type="ARBA" id="ARBA00010541"/>
    </source>
</evidence>
<dbReference type="RefSeq" id="WP_378092370.1">
    <property type="nucleotide sequence ID" value="NZ_JBHSEP010000002.1"/>
</dbReference>
<dbReference type="EC" id="3.4.21.-" evidence="7"/>
<dbReference type="InterPro" id="IPR051201">
    <property type="entry name" value="Chloro_Bact_Ser_Proteases"/>
</dbReference>
<dbReference type="GO" id="GO:0006508">
    <property type="term" value="P:proteolysis"/>
    <property type="evidence" value="ECO:0007669"/>
    <property type="project" value="UniProtKB-KW"/>
</dbReference>
<keyword evidence="6" id="KW-1133">Transmembrane helix</keyword>
<evidence type="ECO:0000256" key="5">
    <source>
        <dbReference type="SAM" id="MobiDB-lite"/>
    </source>
</evidence>
<keyword evidence="6" id="KW-0812">Transmembrane</keyword>
<evidence type="ECO:0000313" key="8">
    <source>
        <dbReference type="Proteomes" id="UP001596028"/>
    </source>
</evidence>
<keyword evidence="2 7" id="KW-0645">Protease</keyword>
<feature type="compositionally biased region" description="Acidic residues" evidence="5">
    <location>
        <begin position="8"/>
        <end position="23"/>
    </location>
</feature>
<accession>A0ABV9FAW0</accession>
<comment type="similarity">
    <text evidence="1">Belongs to the peptidase S1C family.</text>
</comment>
<name>A0ABV9FAW0_9BACL</name>
<dbReference type="InterPro" id="IPR001940">
    <property type="entry name" value="Peptidase_S1C"/>
</dbReference>
<protein>
    <submittedName>
        <fullName evidence="7">S1C family serine protease</fullName>
        <ecNumber evidence="7">3.4.21.-</ecNumber>
    </submittedName>
</protein>
<evidence type="ECO:0000256" key="3">
    <source>
        <dbReference type="ARBA" id="ARBA00022801"/>
    </source>
</evidence>
<keyword evidence="8" id="KW-1185">Reference proteome</keyword>
<dbReference type="SUPFAM" id="SSF50494">
    <property type="entry name" value="Trypsin-like serine proteases"/>
    <property type="match status" value="1"/>
</dbReference>
<evidence type="ECO:0000256" key="6">
    <source>
        <dbReference type="SAM" id="Phobius"/>
    </source>
</evidence>
<dbReference type="Pfam" id="PF13365">
    <property type="entry name" value="Trypsin_2"/>
    <property type="match status" value="1"/>
</dbReference>
<dbReference type="Gene3D" id="2.40.10.10">
    <property type="entry name" value="Trypsin-like serine proteases"/>
    <property type="match status" value="2"/>
</dbReference>
<reference evidence="8" key="1">
    <citation type="journal article" date="2019" name="Int. J. Syst. Evol. Microbiol.">
        <title>The Global Catalogue of Microorganisms (GCM) 10K type strain sequencing project: providing services to taxonomists for standard genome sequencing and annotation.</title>
        <authorList>
            <consortium name="The Broad Institute Genomics Platform"/>
            <consortium name="The Broad Institute Genome Sequencing Center for Infectious Disease"/>
            <person name="Wu L."/>
            <person name="Ma J."/>
        </authorList>
    </citation>
    <scope>NUCLEOTIDE SEQUENCE [LARGE SCALE GENOMIC DNA]</scope>
    <source>
        <strain evidence="8">CCUG 49571</strain>
    </source>
</reference>
<feature type="transmembrane region" description="Helical" evidence="6">
    <location>
        <begin position="40"/>
        <end position="57"/>
    </location>
</feature>
<gene>
    <name evidence="7" type="ORF">ACFO3S_03650</name>
</gene>
<keyword evidence="4" id="KW-0720">Serine protease</keyword>
<dbReference type="PRINTS" id="PR00834">
    <property type="entry name" value="PROTEASES2C"/>
</dbReference>
<feature type="region of interest" description="Disordered" evidence="5">
    <location>
        <begin position="1"/>
        <end position="23"/>
    </location>
</feature>